<gene>
    <name evidence="1" type="ORF">M422DRAFT_259847</name>
</gene>
<name>A0A0C9VJX5_SPHS4</name>
<accession>A0A0C9VJX5</accession>
<dbReference type="Proteomes" id="UP000054279">
    <property type="component" value="Unassembled WGS sequence"/>
</dbReference>
<evidence type="ECO:0000313" key="1">
    <source>
        <dbReference type="EMBL" id="KIJ37746.1"/>
    </source>
</evidence>
<organism evidence="1 2">
    <name type="scientific">Sphaerobolus stellatus (strain SS14)</name>
    <dbReference type="NCBI Taxonomy" id="990650"/>
    <lineage>
        <taxon>Eukaryota</taxon>
        <taxon>Fungi</taxon>
        <taxon>Dikarya</taxon>
        <taxon>Basidiomycota</taxon>
        <taxon>Agaricomycotina</taxon>
        <taxon>Agaricomycetes</taxon>
        <taxon>Phallomycetidae</taxon>
        <taxon>Geastrales</taxon>
        <taxon>Sphaerobolaceae</taxon>
        <taxon>Sphaerobolus</taxon>
    </lineage>
</organism>
<sequence length="103" mass="11272">MSVRPRSTTDDPTTPVKKIKLRDRPDVTPHTAKEAKTLWVTTKIVDSATPPGEQLRNILKGIPSIIPAAEPITTVQKNVCGTVTYTDLNDVFETKESGMSVIL</sequence>
<protein>
    <submittedName>
        <fullName evidence="1">Uncharacterized protein</fullName>
    </submittedName>
</protein>
<keyword evidence="2" id="KW-1185">Reference proteome</keyword>
<proteinExistence type="predicted"/>
<dbReference type="EMBL" id="KN837167">
    <property type="protein sequence ID" value="KIJ37746.1"/>
    <property type="molecule type" value="Genomic_DNA"/>
</dbReference>
<dbReference type="HOGENOM" id="CLU_2265448_0_0_1"/>
<reference evidence="1 2" key="1">
    <citation type="submission" date="2014-06" db="EMBL/GenBank/DDBJ databases">
        <title>Evolutionary Origins and Diversification of the Mycorrhizal Mutualists.</title>
        <authorList>
            <consortium name="DOE Joint Genome Institute"/>
            <consortium name="Mycorrhizal Genomics Consortium"/>
            <person name="Kohler A."/>
            <person name="Kuo A."/>
            <person name="Nagy L.G."/>
            <person name="Floudas D."/>
            <person name="Copeland A."/>
            <person name="Barry K.W."/>
            <person name="Cichocki N."/>
            <person name="Veneault-Fourrey C."/>
            <person name="LaButti K."/>
            <person name="Lindquist E.A."/>
            <person name="Lipzen A."/>
            <person name="Lundell T."/>
            <person name="Morin E."/>
            <person name="Murat C."/>
            <person name="Riley R."/>
            <person name="Ohm R."/>
            <person name="Sun H."/>
            <person name="Tunlid A."/>
            <person name="Henrissat B."/>
            <person name="Grigoriev I.V."/>
            <person name="Hibbett D.S."/>
            <person name="Martin F."/>
        </authorList>
    </citation>
    <scope>NUCLEOTIDE SEQUENCE [LARGE SCALE GENOMIC DNA]</scope>
    <source>
        <strain evidence="1 2">SS14</strain>
    </source>
</reference>
<evidence type="ECO:0000313" key="2">
    <source>
        <dbReference type="Proteomes" id="UP000054279"/>
    </source>
</evidence>
<dbReference type="AlphaFoldDB" id="A0A0C9VJX5"/>